<dbReference type="SUPFAM" id="SSF48726">
    <property type="entry name" value="Immunoglobulin"/>
    <property type="match status" value="1"/>
</dbReference>
<dbReference type="InterPro" id="IPR051713">
    <property type="entry name" value="T-cell_Activation_Regulation"/>
</dbReference>
<feature type="transmembrane region" description="Helical" evidence="11">
    <location>
        <begin position="80"/>
        <end position="97"/>
    </location>
</feature>
<evidence type="ECO:0000256" key="11">
    <source>
        <dbReference type="SAM" id="Phobius"/>
    </source>
</evidence>
<keyword evidence="8" id="KW-0675">Receptor</keyword>
<dbReference type="InterPro" id="IPR013106">
    <property type="entry name" value="Ig_V-set"/>
</dbReference>
<evidence type="ECO:0000256" key="4">
    <source>
        <dbReference type="ARBA" id="ARBA00022729"/>
    </source>
</evidence>
<dbReference type="GO" id="GO:0009897">
    <property type="term" value="C:external side of plasma membrane"/>
    <property type="evidence" value="ECO:0007669"/>
    <property type="project" value="TreeGrafter"/>
</dbReference>
<evidence type="ECO:0000259" key="12">
    <source>
        <dbReference type="PROSITE" id="PS50835"/>
    </source>
</evidence>
<evidence type="ECO:0000256" key="6">
    <source>
        <dbReference type="ARBA" id="ARBA00023136"/>
    </source>
</evidence>
<dbReference type="GO" id="GO:0007166">
    <property type="term" value="P:cell surface receptor signaling pathway"/>
    <property type="evidence" value="ECO:0007669"/>
    <property type="project" value="TreeGrafter"/>
</dbReference>
<dbReference type="GO" id="GO:0042102">
    <property type="term" value="P:positive regulation of T cell proliferation"/>
    <property type="evidence" value="ECO:0007669"/>
    <property type="project" value="TreeGrafter"/>
</dbReference>
<name>A0A3Q1CGM9_AMPOC</name>
<dbReference type="GeneTree" id="ENSGT01020000230622"/>
<feature type="domain" description="Ig-like" evidence="12">
    <location>
        <begin position="1"/>
        <end position="83"/>
    </location>
</feature>
<proteinExistence type="predicted"/>
<evidence type="ECO:0000256" key="8">
    <source>
        <dbReference type="ARBA" id="ARBA00023170"/>
    </source>
</evidence>
<comment type="subcellular location">
    <subcellularLocation>
        <location evidence="1">Cell membrane</location>
        <topology evidence="1">Single-pass type I membrane protein</topology>
    </subcellularLocation>
</comment>
<evidence type="ECO:0000256" key="10">
    <source>
        <dbReference type="ARBA" id="ARBA00023319"/>
    </source>
</evidence>
<evidence type="ECO:0000313" key="13">
    <source>
        <dbReference type="Ensembl" id="ENSAOCP00000024669.2"/>
    </source>
</evidence>
<reference evidence="13 14" key="1">
    <citation type="submission" date="2022-01" db="EMBL/GenBank/DDBJ databases">
        <title>A chromosome-scale genome assembly of the false clownfish, Amphiprion ocellaris.</title>
        <authorList>
            <person name="Ryu T."/>
        </authorList>
    </citation>
    <scope>NUCLEOTIDE SEQUENCE [LARGE SCALE GENOMIC DNA]</scope>
</reference>
<organism evidence="13 14">
    <name type="scientific">Amphiprion ocellaris</name>
    <name type="common">Clown anemonefish</name>
    <dbReference type="NCBI Taxonomy" id="80972"/>
    <lineage>
        <taxon>Eukaryota</taxon>
        <taxon>Metazoa</taxon>
        <taxon>Chordata</taxon>
        <taxon>Craniata</taxon>
        <taxon>Vertebrata</taxon>
        <taxon>Euteleostomi</taxon>
        <taxon>Actinopterygii</taxon>
        <taxon>Neopterygii</taxon>
        <taxon>Teleostei</taxon>
        <taxon>Neoteleostei</taxon>
        <taxon>Acanthomorphata</taxon>
        <taxon>Ovalentaria</taxon>
        <taxon>Pomacentridae</taxon>
        <taxon>Amphiprion</taxon>
    </lineage>
</organism>
<keyword evidence="5 11" id="KW-1133">Transmembrane helix</keyword>
<reference evidence="13" key="2">
    <citation type="submission" date="2025-08" db="UniProtKB">
        <authorList>
            <consortium name="Ensembl"/>
        </authorList>
    </citation>
    <scope>IDENTIFICATION</scope>
</reference>
<dbReference type="PANTHER" id="PTHR25466">
    <property type="entry name" value="T-LYMPHOCYTE ACTIVATION ANTIGEN"/>
    <property type="match status" value="1"/>
</dbReference>
<dbReference type="GO" id="GO:0071222">
    <property type="term" value="P:cellular response to lipopolysaccharide"/>
    <property type="evidence" value="ECO:0007669"/>
    <property type="project" value="TreeGrafter"/>
</dbReference>
<dbReference type="Proteomes" id="UP001501940">
    <property type="component" value="Chromosome 22"/>
</dbReference>
<dbReference type="SMART" id="SM00406">
    <property type="entry name" value="IGv"/>
    <property type="match status" value="1"/>
</dbReference>
<protein>
    <recommendedName>
        <fullName evidence="12">Ig-like domain-containing protein</fullName>
    </recommendedName>
</protein>
<dbReference type="InterPro" id="IPR007110">
    <property type="entry name" value="Ig-like_dom"/>
</dbReference>
<dbReference type="Ensembl" id="ENSAOCT00000002180.2">
    <property type="protein sequence ID" value="ENSAOCP00000024669.2"/>
    <property type="gene ID" value="ENSAOCG00000011732.2"/>
</dbReference>
<accession>A0A3Q1CGM9</accession>
<dbReference type="Pfam" id="PF07686">
    <property type="entry name" value="V-set"/>
    <property type="match status" value="1"/>
</dbReference>
<dbReference type="InterPro" id="IPR013783">
    <property type="entry name" value="Ig-like_fold"/>
</dbReference>
<evidence type="ECO:0000256" key="7">
    <source>
        <dbReference type="ARBA" id="ARBA00023157"/>
    </source>
</evidence>
<evidence type="ECO:0000256" key="2">
    <source>
        <dbReference type="ARBA" id="ARBA00022475"/>
    </source>
</evidence>
<dbReference type="InterPro" id="IPR036179">
    <property type="entry name" value="Ig-like_dom_sf"/>
</dbReference>
<dbReference type="Gene3D" id="2.60.40.10">
    <property type="entry name" value="Immunoglobulins"/>
    <property type="match status" value="1"/>
</dbReference>
<keyword evidence="6 11" id="KW-0472">Membrane</keyword>
<evidence type="ECO:0000313" key="14">
    <source>
        <dbReference type="Proteomes" id="UP001501940"/>
    </source>
</evidence>
<keyword evidence="10" id="KW-0393">Immunoglobulin domain</keyword>
<sequence length="103" mass="12050">MERCILPCSFQVDPQIVIHWFQLTKGDLRVHSYYNDQDDVGYQHQIYRNRTSLFKDKISRGNASLQLTGVKVQDEGRYKCFISTVSVFLLMFLWILTVSRGGE</sequence>
<dbReference type="GO" id="GO:0042130">
    <property type="term" value="P:negative regulation of T cell proliferation"/>
    <property type="evidence" value="ECO:0007669"/>
    <property type="project" value="TreeGrafter"/>
</dbReference>
<evidence type="ECO:0000256" key="1">
    <source>
        <dbReference type="ARBA" id="ARBA00004251"/>
    </source>
</evidence>
<evidence type="ECO:0000256" key="9">
    <source>
        <dbReference type="ARBA" id="ARBA00023180"/>
    </source>
</evidence>
<keyword evidence="9" id="KW-0325">Glycoprotein</keyword>
<dbReference type="GO" id="GO:0031295">
    <property type="term" value="P:T cell costimulation"/>
    <property type="evidence" value="ECO:0007669"/>
    <property type="project" value="TreeGrafter"/>
</dbReference>
<keyword evidence="4" id="KW-0732">Signal</keyword>
<dbReference type="PROSITE" id="PS50835">
    <property type="entry name" value="IG_LIKE"/>
    <property type="match status" value="1"/>
</dbReference>
<reference evidence="13" key="3">
    <citation type="submission" date="2025-09" db="UniProtKB">
        <authorList>
            <consortium name="Ensembl"/>
        </authorList>
    </citation>
    <scope>IDENTIFICATION</scope>
</reference>
<keyword evidence="2" id="KW-1003">Cell membrane</keyword>
<keyword evidence="3 11" id="KW-0812">Transmembrane</keyword>
<evidence type="ECO:0000256" key="3">
    <source>
        <dbReference type="ARBA" id="ARBA00022692"/>
    </source>
</evidence>
<dbReference type="FunFam" id="2.60.40.10:FF:000142">
    <property type="entry name" value="V-set domain-containing T-cell activation inhibitor 1"/>
    <property type="match status" value="1"/>
</dbReference>
<dbReference type="PANTHER" id="PTHR25466:SF14">
    <property type="entry name" value="BUTYROPHILIN SUBFAMILY 2 MEMBER A2-LIKE-RELATED"/>
    <property type="match status" value="1"/>
</dbReference>
<dbReference type="GO" id="GO:0006955">
    <property type="term" value="P:immune response"/>
    <property type="evidence" value="ECO:0007669"/>
    <property type="project" value="TreeGrafter"/>
</dbReference>
<dbReference type="AlphaFoldDB" id="A0A3Q1CGM9"/>
<keyword evidence="14" id="KW-1185">Reference proteome</keyword>
<evidence type="ECO:0000256" key="5">
    <source>
        <dbReference type="ARBA" id="ARBA00022989"/>
    </source>
</evidence>
<keyword evidence="7" id="KW-1015">Disulfide bond</keyword>